<proteinExistence type="predicted"/>
<feature type="transmembrane region" description="Helical" evidence="6">
    <location>
        <begin position="353"/>
        <end position="377"/>
    </location>
</feature>
<evidence type="ECO:0000256" key="6">
    <source>
        <dbReference type="SAM" id="Phobius"/>
    </source>
</evidence>
<dbReference type="GO" id="GO:0005886">
    <property type="term" value="C:plasma membrane"/>
    <property type="evidence" value="ECO:0007669"/>
    <property type="project" value="UniProtKB-SubCell"/>
</dbReference>
<dbReference type="RefSeq" id="WP_037428404.1">
    <property type="nucleotide sequence ID" value="NZ_AP026732.1"/>
</dbReference>
<name>A0A1E3UUM3_9GAMM</name>
<organism evidence="9">
    <name type="scientific">Shewanella xiamenensis</name>
    <dbReference type="NCBI Taxonomy" id="332186"/>
    <lineage>
        <taxon>Bacteria</taxon>
        <taxon>Pseudomonadati</taxon>
        <taxon>Pseudomonadota</taxon>
        <taxon>Gammaproteobacteria</taxon>
        <taxon>Alteromonadales</taxon>
        <taxon>Shewanellaceae</taxon>
        <taxon>Shewanella</taxon>
    </lineage>
</organism>
<dbReference type="InterPro" id="IPR025857">
    <property type="entry name" value="MacB_PCD"/>
</dbReference>
<evidence type="ECO:0000256" key="1">
    <source>
        <dbReference type="ARBA" id="ARBA00004651"/>
    </source>
</evidence>
<evidence type="ECO:0000313" key="9">
    <source>
        <dbReference type="EMBL" id="MDG5898787.1"/>
    </source>
</evidence>
<comment type="caution">
    <text evidence="9">The sequence shown here is derived from an EMBL/GenBank/DDBJ whole genome shotgun (WGS) entry which is preliminary data.</text>
</comment>
<dbReference type="EMBL" id="SUNE01000001">
    <property type="protein sequence ID" value="MDG5898787.1"/>
    <property type="molecule type" value="Genomic_DNA"/>
</dbReference>
<dbReference type="Pfam" id="PF12704">
    <property type="entry name" value="MacB_PCD"/>
    <property type="match status" value="1"/>
</dbReference>
<reference evidence="9" key="2">
    <citation type="submission" date="2019-04" db="EMBL/GenBank/DDBJ databases">
        <authorList>
            <person name="Zou H."/>
        </authorList>
    </citation>
    <scope>NUCLEOTIDE SEQUENCE</scope>
    <source>
        <strain evidence="9">2015oxa</strain>
    </source>
</reference>
<keyword evidence="2" id="KW-1003">Cell membrane</keyword>
<evidence type="ECO:0000256" key="5">
    <source>
        <dbReference type="ARBA" id="ARBA00023136"/>
    </source>
</evidence>
<evidence type="ECO:0000313" key="10">
    <source>
        <dbReference type="EMBL" id="MDI5830939.1"/>
    </source>
</evidence>
<keyword evidence="3 6" id="KW-0812">Transmembrane</keyword>
<dbReference type="Proteomes" id="UP001152518">
    <property type="component" value="Unassembled WGS sequence"/>
</dbReference>
<dbReference type="InterPro" id="IPR003838">
    <property type="entry name" value="ABC3_permease_C"/>
</dbReference>
<accession>A0A1E3UUM3</accession>
<feature type="transmembrane region" description="Helical" evidence="6">
    <location>
        <begin position="21"/>
        <end position="41"/>
    </location>
</feature>
<dbReference type="InterPro" id="IPR050250">
    <property type="entry name" value="Macrolide_Exporter_MacB"/>
</dbReference>
<dbReference type="EMBL" id="JAOTLW010000004">
    <property type="protein sequence ID" value="MDI5830939.1"/>
    <property type="molecule type" value="Genomic_DNA"/>
</dbReference>
<evidence type="ECO:0000259" key="7">
    <source>
        <dbReference type="Pfam" id="PF02687"/>
    </source>
</evidence>
<dbReference type="Proteomes" id="UP001159075">
    <property type="component" value="Unassembled WGS sequence"/>
</dbReference>
<keyword evidence="11" id="KW-1185">Reference proteome</keyword>
<evidence type="ECO:0000259" key="8">
    <source>
        <dbReference type="Pfam" id="PF12704"/>
    </source>
</evidence>
<dbReference type="PANTHER" id="PTHR30572:SF18">
    <property type="entry name" value="ABC-TYPE MACROLIDE FAMILY EXPORT SYSTEM PERMEASE COMPONENT 2"/>
    <property type="match status" value="1"/>
</dbReference>
<dbReference type="AlphaFoldDB" id="A0A1E3UUM3"/>
<gene>
    <name evidence="9" type="ORF">E2650_02485</name>
    <name evidence="10" type="ORF">ODY93_05125</name>
</gene>
<evidence type="ECO:0000256" key="3">
    <source>
        <dbReference type="ARBA" id="ARBA00022692"/>
    </source>
</evidence>
<feature type="transmembrane region" description="Helical" evidence="6">
    <location>
        <begin position="397"/>
        <end position="420"/>
    </location>
</feature>
<dbReference type="GO" id="GO:0022857">
    <property type="term" value="F:transmembrane transporter activity"/>
    <property type="evidence" value="ECO:0007669"/>
    <property type="project" value="TreeGrafter"/>
</dbReference>
<dbReference type="Pfam" id="PF02687">
    <property type="entry name" value="FtsX"/>
    <property type="match status" value="1"/>
</dbReference>
<feature type="transmembrane region" description="Helical" evidence="6">
    <location>
        <begin position="308"/>
        <end position="333"/>
    </location>
</feature>
<protein>
    <submittedName>
        <fullName evidence="10">ABC transporter permease</fullName>
    </submittedName>
    <submittedName>
        <fullName evidence="9">FtsX-like permease family protein</fullName>
    </submittedName>
</protein>
<reference evidence="9" key="1">
    <citation type="journal article" date="2019" name="Int J Environ Res Public Health">
        <title>Characterization of Chromosome-Mediated BlaOXA-894 in Shewanella xiamenensis Isolated from Pig Wastewater.</title>
        <authorList>
            <person name="Zou H."/>
            <person name="Zhou Z."/>
            <person name="Xia H."/>
            <person name="Zhao Q."/>
            <person name="Li X."/>
        </authorList>
    </citation>
    <scope>NUCLEOTIDE SEQUENCE</scope>
    <source>
        <strain evidence="9">2015oxa</strain>
    </source>
</reference>
<sequence>MFFYYLDLAWRSIKKTPMLSALMIMAISIGIGITITTLNIYKMMSTNPAGEKSSQLFAVQLWSQGPDAWDRFDQQITYQDGMNLLKSDIPSLQTPMFRTGGAVQTEDPAFLPVLQSRVRVTNNDFFPLFGLEFQYGQAWDDSVDKDARYEVVLTDELNKTLFAGQNSVGKTIYFNAKPYQVVGVLKPWAPSPNYYDLNNGAFGNVDTLFVPYSLAPIEEYGSWGNTNGWNYESINNYAQRLTSEKHWTQFWVQLDTPEQVAEYRQWVRQYIEQQKKLGRFSSPKADVQLSDIDQWLAINKVVPEDNKVLVGLSALFLIVCLVNMLGLLLSKFLRRAPEIGVRRAIGASQGQIFAQHMVEVSLMGLFGGLLGLAWAWGSLALLTKKFQLEASITHLDASMWLIAPVIAIFAAIVAGIYPAWRVCTTNPSVYLKSQ</sequence>
<dbReference type="OrthoDB" id="8735006at2"/>
<dbReference type="PANTHER" id="PTHR30572">
    <property type="entry name" value="MEMBRANE COMPONENT OF TRANSPORTER-RELATED"/>
    <property type="match status" value="1"/>
</dbReference>
<evidence type="ECO:0000256" key="4">
    <source>
        <dbReference type="ARBA" id="ARBA00022989"/>
    </source>
</evidence>
<evidence type="ECO:0000313" key="11">
    <source>
        <dbReference type="Proteomes" id="UP001159075"/>
    </source>
</evidence>
<feature type="domain" description="ABC3 transporter permease C-terminal" evidence="7">
    <location>
        <begin position="312"/>
        <end position="427"/>
    </location>
</feature>
<feature type="domain" description="MacB-like periplasmic core" evidence="8">
    <location>
        <begin position="20"/>
        <end position="269"/>
    </location>
</feature>
<reference evidence="10 11" key="3">
    <citation type="submission" date="2022-09" db="EMBL/GenBank/DDBJ databases">
        <title>The outer-membrane cytochrome OmcA is essential for infection of Shewanella oneidensis by a zebrafish-associated bacteriophage.</title>
        <authorList>
            <person name="Grenfell A.W."/>
            <person name="Intile P."/>
            <person name="Mcfarlane J."/>
            <person name="Leung D."/>
            <person name="Abdalla K."/>
            <person name="Wold M."/>
            <person name="Kees E."/>
            <person name="Gralnick J."/>
        </authorList>
    </citation>
    <scope>NUCLEOTIDE SEQUENCE [LARGE SCALE GENOMIC DNA]</scope>
    <source>
        <strain evidence="10 11">NF-5</strain>
    </source>
</reference>
<keyword evidence="5 6" id="KW-0472">Membrane</keyword>
<comment type="subcellular location">
    <subcellularLocation>
        <location evidence="1">Cell membrane</location>
        <topology evidence="1">Multi-pass membrane protein</topology>
    </subcellularLocation>
</comment>
<evidence type="ECO:0000256" key="2">
    <source>
        <dbReference type="ARBA" id="ARBA00022475"/>
    </source>
</evidence>
<keyword evidence="4 6" id="KW-1133">Transmembrane helix</keyword>